<evidence type="ECO:0000256" key="1">
    <source>
        <dbReference type="SAM" id="MobiDB-lite"/>
    </source>
</evidence>
<dbReference type="EMBL" id="RJAI01000003">
    <property type="protein sequence ID" value="RNF93505.1"/>
    <property type="molecule type" value="Genomic_DNA"/>
</dbReference>
<organism evidence="2 3">
    <name type="scientific">Pseudomonas putida</name>
    <name type="common">Arthrobacter siderocapsulatus</name>
    <dbReference type="NCBI Taxonomy" id="303"/>
    <lineage>
        <taxon>Bacteria</taxon>
        <taxon>Pseudomonadati</taxon>
        <taxon>Pseudomonadota</taxon>
        <taxon>Gammaproteobacteria</taxon>
        <taxon>Pseudomonadales</taxon>
        <taxon>Pseudomonadaceae</taxon>
        <taxon>Pseudomonas</taxon>
    </lineage>
</organism>
<protein>
    <submittedName>
        <fullName evidence="2">Uncharacterized protein</fullName>
    </submittedName>
</protein>
<name>A0A3M8TKA3_PSEPU</name>
<feature type="region of interest" description="Disordered" evidence="1">
    <location>
        <begin position="80"/>
        <end position="103"/>
    </location>
</feature>
<evidence type="ECO:0000313" key="2">
    <source>
        <dbReference type="EMBL" id="RNF93505.1"/>
    </source>
</evidence>
<dbReference type="AlphaFoldDB" id="A0A3M8TKA3"/>
<evidence type="ECO:0000313" key="3">
    <source>
        <dbReference type="Proteomes" id="UP000278162"/>
    </source>
</evidence>
<reference evidence="2 3" key="1">
    <citation type="submission" date="2018-10" db="EMBL/GenBank/DDBJ databases">
        <title>An outbreak of IMP-63 producing strain in France.</title>
        <authorList>
            <person name="Bour M."/>
            <person name="Liapis E."/>
            <person name="Plesiat P."/>
        </authorList>
    </citation>
    <scope>NUCLEOTIDE SEQUENCE [LARGE SCALE GENOMIC DNA]</scope>
    <source>
        <strain evidence="2 3">12917</strain>
    </source>
</reference>
<proteinExistence type="predicted"/>
<comment type="caution">
    <text evidence="2">The sequence shown here is derived from an EMBL/GenBank/DDBJ whole genome shotgun (WGS) entry which is preliminary data.</text>
</comment>
<dbReference type="Proteomes" id="UP000278162">
    <property type="component" value="Unassembled WGS sequence"/>
</dbReference>
<gene>
    <name evidence="2" type="ORF">EFK07_02125</name>
</gene>
<sequence>MAKPCITASAACRVAKNTAKTHRNRPDLFPGAPMLCDAGDRTVTDECRVTVKQKPRRLPGRGSCWLASLIQHSPQAYTSPCGSGFSREHRQRRCHPPRWVLRG</sequence>
<accession>A0A3M8TKA3</accession>